<dbReference type="STRING" id="405671.SAMN05421827_12620"/>
<reference evidence="9" key="1">
    <citation type="submission" date="2016-10" db="EMBL/GenBank/DDBJ databases">
        <authorList>
            <person name="Varghese N."/>
            <person name="Submissions S."/>
        </authorList>
    </citation>
    <scope>NUCLEOTIDE SEQUENCE [LARGE SCALE GENOMIC DNA]</scope>
    <source>
        <strain evidence="9">DSM 17933</strain>
    </source>
</reference>
<dbReference type="InterPro" id="IPR012944">
    <property type="entry name" value="SusD_RagB_dom"/>
</dbReference>
<keyword evidence="9" id="KW-1185">Reference proteome</keyword>
<proteinExistence type="inferred from homology"/>
<protein>
    <submittedName>
        <fullName evidence="8">Starch-binding associating with outer membrane</fullName>
    </submittedName>
</protein>
<evidence type="ECO:0000256" key="2">
    <source>
        <dbReference type="ARBA" id="ARBA00006275"/>
    </source>
</evidence>
<gene>
    <name evidence="8" type="ORF">SAMN05421827_12620</name>
</gene>
<keyword evidence="5" id="KW-0998">Cell outer membrane</keyword>
<organism evidence="8 9">
    <name type="scientific">Pedobacter terrae</name>
    <dbReference type="NCBI Taxonomy" id="405671"/>
    <lineage>
        <taxon>Bacteria</taxon>
        <taxon>Pseudomonadati</taxon>
        <taxon>Bacteroidota</taxon>
        <taxon>Sphingobacteriia</taxon>
        <taxon>Sphingobacteriales</taxon>
        <taxon>Sphingobacteriaceae</taxon>
        <taxon>Pedobacter</taxon>
    </lineage>
</organism>
<dbReference type="AlphaFoldDB" id="A0A1G8CS30"/>
<dbReference type="PROSITE" id="PS51257">
    <property type="entry name" value="PROKAR_LIPOPROTEIN"/>
    <property type="match status" value="1"/>
</dbReference>
<dbReference type="Gene3D" id="1.25.40.390">
    <property type="match status" value="1"/>
</dbReference>
<keyword evidence="3" id="KW-0732">Signal</keyword>
<name>A0A1G8CS30_9SPHI</name>
<dbReference type="SUPFAM" id="SSF48452">
    <property type="entry name" value="TPR-like"/>
    <property type="match status" value="1"/>
</dbReference>
<feature type="domain" description="RagB/SusD" evidence="6">
    <location>
        <begin position="320"/>
        <end position="586"/>
    </location>
</feature>
<dbReference type="Pfam" id="PF14322">
    <property type="entry name" value="SusD-like_3"/>
    <property type="match status" value="1"/>
</dbReference>
<keyword evidence="4" id="KW-0472">Membrane</keyword>
<sequence length="586" mass="65314">MKKLQLLIGLAVLLFSVGCKDMLKPEIENNLDLESTYNNATYAQGLLLNGYARIPTNSWSFNDVATDDAVSNDRNNAYLKIATGQWTAINNPLSQWVNSRAAIQYLNLFFSVTDQVKWAVEPNINRMFNDRMKGEGYALRAMFNYYLLQAHAGKGNNGQLLGIPVVLQPEGQDADFNKPRATFDATMEQIYRDLDMAEQLLPVDFEDIASDAQIPAKYSGVGKDNYNRVFGYYFRGRVTARIAKAIRAKASLLAASPAFNPSAVAKWEKAANDAAAVIDLRGGLVNLNANDIKWYDKDAGIEGLASGVNPSEILWRSDVGNSNDLERNNFPPTLFGSGRVNPTQNLVNAFPMANGYPIGEANSGFSASSPYDNRDPRLKLYILVNGGTAGTAGTAINTTLNGPTNDALNKVETSTRTGYYMRKLLRQDVNLNPSSTTNQKHYNPRIRYTEIYLSYAEAANEAWGPLNGGTHAYSAYDVIKAIRRRAGVGTNNNDPYLESIKSDQVKMRELIRNERRLELCFEGFRFWDLRRWNTSLTEVAQGVSISGTTFTPINVENRVYQPYMIYGPIPYSEILKYNNLIQNAGW</sequence>
<dbReference type="Proteomes" id="UP000199643">
    <property type="component" value="Unassembled WGS sequence"/>
</dbReference>
<accession>A0A1G8CS30</accession>
<dbReference type="EMBL" id="FNCH01000026">
    <property type="protein sequence ID" value="SDH48238.1"/>
    <property type="molecule type" value="Genomic_DNA"/>
</dbReference>
<evidence type="ECO:0000259" key="6">
    <source>
        <dbReference type="Pfam" id="PF07980"/>
    </source>
</evidence>
<dbReference type="OrthoDB" id="621018at2"/>
<dbReference type="GO" id="GO:0009279">
    <property type="term" value="C:cell outer membrane"/>
    <property type="evidence" value="ECO:0007669"/>
    <property type="project" value="UniProtKB-SubCell"/>
</dbReference>
<dbReference type="RefSeq" id="WP_090503884.1">
    <property type="nucleotide sequence ID" value="NZ_FNCH01000026.1"/>
</dbReference>
<dbReference type="InterPro" id="IPR011990">
    <property type="entry name" value="TPR-like_helical_dom_sf"/>
</dbReference>
<evidence type="ECO:0000256" key="4">
    <source>
        <dbReference type="ARBA" id="ARBA00023136"/>
    </source>
</evidence>
<comment type="subcellular location">
    <subcellularLocation>
        <location evidence="1">Cell outer membrane</location>
    </subcellularLocation>
</comment>
<evidence type="ECO:0000313" key="9">
    <source>
        <dbReference type="Proteomes" id="UP000199643"/>
    </source>
</evidence>
<evidence type="ECO:0000256" key="5">
    <source>
        <dbReference type="ARBA" id="ARBA00023237"/>
    </source>
</evidence>
<feature type="domain" description="SusD-like N-terminal" evidence="7">
    <location>
        <begin position="58"/>
        <end position="207"/>
    </location>
</feature>
<comment type="similarity">
    <text evidence="2">Belongs to the SusD family.</text>
</comment>
<evidence type="ECO:0000256" key="3">
    <source>
        <dbReference type="ARBA" id="ARBA00022729"/>
    </source>
</evidence>
<evidence type="ECO:0000259" key="7">
    <source>
        <dbReference type="Pfam" id="PF14322"/>
    </source>
</evidence>
<dbReference type="Pfam" id="PF07980">
    <property type="entry name" value="SusD_RagB"/>
    <property type="match status" value="1"/>
</dbReference>
<dbReference type="InterPro" id="IPR033985">
    <property type="entry name" value="SusD-like_N"/>
</dbReference>
<evidence type="ECO:0000256" key="1">
    <source>
        <dbReference type="ARBA" id="ARBA00004442"/>
    </source>
</evidence>
<evidence type="ECO:0000313" key="8">
    <source>
        <dbReference type="EMBL" id="SDH48238.1"/>
    </source>
</evidence>